<dbReference type="SUPFAM" id="SSF88723">
    <property type="entry name" value="PIN domain-like"/>
    <property type="match status" value="1"/>
</dbReference>
<reference evidence="2 3" key="1">
    <citation type="journal article" date="2010" name="Nature">
        <title>Nitrite-driven anaerobic methane oxidation by oxygenic bacteria.</title>
        <authorList>
            <person name="Ettwig K.F."/>
            <person name="Butler M.K."/>
            <person name="Le Paslier D."/>
            <person name="Pelletier E."/>
            <person name="Mangenot S."/>
            <person name="Kuypers M.M.M."/>
            <person name="Schreiber F."/>
            <person name="Dutilh B.E."/>
            <person name="Zedelius J."/>
            <person name="de Beer D."/>
            <person name="Gloerich J."/>
            <person name="Wessels H.J.C.T."/>
            <person name="van Allen T."/>
            <person name="Luesken F."/>
            <person name="Wu M."/>
            <person name="van de Pas-Schoonen K.T."/>
            <person name="Op den Camp H.J.M."/>
            <person name="Janssen-Megens E.M."/>
            <person name="Francoijs K-J."/>
            <person name="Stunnenberg H."/>
            <person name="Weissenbach J."/>
            <person name="Jetten M.S.M."/>
            <person name="Strous M."/>
        </authorList>
    </citation>
    <scope>NUCLEOTIDE SEQUENCE [LARGE SCALE GENOMIC DNA]</scope>
</reference>
<sequence>MNYLDTSALIKRFVAEKGSPLVQSLVKREGPIATAKIAYAEVYAGLTRKLREGHLSDVQYGLAYRQFEADWQAYIRVELHDDILFLARDLIRQHPLKGFDAVHLASAISLKNALGEDITFAAADERLLRAAEAEDLNILHVEIARTP</sequence>
<dbReference type="AlphaFoldDB" id="D5MG87"/>
<evidence type="ECO:0000313" key="3">
    <source>
        <dbReference type="Proteomes" id="UP000006898"/>
    </source>
</evidence>
<name>D5MG87_METO1</name>
<accession>D5MG87</accession>
<dbReference type="CDD" id="cd09874">
    <property type="entry name" value="PIN_MT3492-like"/>
    <property type="match status" value="1"/>
</dbReference>
<dbReference type="Gene3D" id="3.40.50.1010">
    <property type="entry name" value="5'-nuclease"/>
    <property type="match status" value="1"/>
</dbReference>
<dbReference type="STRING" id="671143.DAMO_1710"/>
<dbReference type="HOGENOM" id="CLU_119496_1_2_0"/>
<organism evidence="2 3">
    <name type="scientific">Methylomirabilis oxygeniifera</name>
    <dbReference type="NCBI Taxonomy" id="671143"/>
    <lineage>
        <taxon>Bacteria</taxon>
        <taxon>Candidatus Methylomirabilota</taxon>
        <taxon>Candidatus Methylomirabilia</taxon>
        <taxon>Candidatus Methylomirabilales</taxon>
        <taxon>Candidatus Methylomirabilaceae</taxon>
        <taxon>Candidatus Methylomirabilis</taxon>
    </lineage>
</organism>
<dbReference type="InterPro" id="IPR002716">
    <property type="entry name" value="PIN_dom"/>
</dbReference>
<evidence type="ECO:0000313" key="2">
    <source>
        <dbReference type="EMBL" id="CBE68768.1"/>
    </source>
</evidence>
<dbReference type="EMBL" id="FP565575">
    <property type="protein sequence ID" value="CBE68768.1"/>
    <property type="molecule type" value="Genomic_DNA"/>
</dbReference>
<dbReference type="eggNOG" id="COG1848">
    <property type="taxonomic scope" value="Bacteria"/>
</dbReference>
<protein>
    <recommendedName>
        <fullName evidence="1">PIN domain-containing protein</fullName>
    </recommendedName>
</protein>
<evidence type="ECO:0000259" key="1">
    <source>
        <dbReference type="Pfam" id="PF01850"/>
    </source>
</evidence>
<dbReference type="Proteomes" id="UP000006898">
    <property type="component" value="Chromosome"/>
</dbReference>
<dbReference type="Pfam" id="PF01850">
    <property type="entry name" value="PIN"/>
    <property type="match status" value="1"/>
</dbReference>
<dbReference type="KEGG" id="mox:DAMO_1710"/>
<dbReference type="InterPro" id="IPR029060">
    <property type="entry name" value="PIN-like_dom_sf"/>
</dbReference>
<proteinExistence type="predicted"/>
<gene>
    <name evidence="2" type="ORF">DAMO_1710</name>
</gene>
<feature type="domain" description="PIN" evidence="1">
    <location>
        <begin position="3"/>
        <end position="131"/>
    </location>
</feature>